<dbReference type="PROSITE" id="PS50297">
    <property type="entry name" value="ANK_REP_REGION"/>
    <property type="match status" value="1"/>
</dbReference>
<dbReference type="PANTHER" id="PTHR24198:SF165">
    <property type="entry name" value="ANKYRIN REPEAT-CONTAINING PROTEIN-RELATED"/>
    <property type="match status" value="1"/>
</dbReference>
<organism evidence="4 5">
    <name type="scientific">Nitratiruptor tergarcus DSM 16512</name>
    <dbReference type="NCBI Taxonomy" id="1069081"/>
    <lineage>
        <taxon>Bacteria</taxon>
        <taxon>Pseudomonadati</taxon>
        <taxon>Campylobacterota</taxon>
        <taxon>Epsilonproteobacteria</taxon>
        <taxon>Nautiliales</taxon>
        <taxon>Nitratiruptoraceae</taxon>
        <taxon>Nitratiruptor</taxon>
    </lineage>
</organism>
<keyword evidence="5" id="KW-1185">Reference proteome</keyword>
<dbReference type="PROSITE" id="PS50088">
    <property type="entry name" value="ANK_REPEAT"/>
    <property type="match status" value="1"/>
</dbReference>
<dbReference type="EMBL" id="FWWZ01000001">
    <property type="protein sequence ID" value="SMC08781.1"/>
    <property type="molecule type" value="Genomic_DNA"/>
</dbReference>
<dbReference type="Proteomes" id="UP000192602">
    <property type="component" value="Unassembled WGS sequence"/>
</dbReference>
<dbReference type="Gene3D" id="1.25.40.20">
    <property type="entry name" value="Ankyrin repeat-containing domain"/>
    <property type="match status" value="1"/>
</dbReference>
<proteinExistence type="predicted"/>
<dbReference type="AlphaFoldDB" id="A0A1W1WR38"/>
<accession>A0A1W1WR38</accession>
<protein>
    <submittedName>
        <fullName evidence="4">FOG: Ankyrin repeat</fullName>
    </submittedName>
</protein>
<dbReference type="PANTHER" id="PTHR24198">
    <property type="entry name" value="ANKYRIN REPEAT AND PROTEIN KINASE DOMAIN-CONTAINING PROTEIN"/>
    <property type="match status" value="1"/>
</dbReference>
<evidence type="ECO:0000256" key="3">
    <source>
        <dbReference type="PROSITE-ProRule" id="PRU00023"/>
    </source>
</evidence>
<name>A0A1W1WR38_9BACT</name>
<dbReference type="InterPro" id="IPR036770">
    <property type="entry name" value="Ankyrin_rpt-contain_sf"/>
</dbReference>
<feature type="repeat" description="ANK" evidence="3">
    <location>
        <begin position="89"/>
        <end position="110"/>
    </location>
</feature>
<dbReference type="Pfam" id="PF12796">
    <property type="entry name" value="Ank_2"/>
    <property type="match status" value="1"/>
</dbReference>
<keyword evidence="2 3" id="KW-0040">ANK repeat</keyword>
<gene>
    <name evidence="4" type="ORF">SAMN05660197_0548</name>
</gene>
<dbReference type="SUPFAM" id="SSF48403">
    <property type="entry name" value="Ankyrin repeat"/>
    <property type="match status" value="1"/>
</dbReference>
<evidence type="ECO:0000313" key="5">
    <source>
        <dbReference type="Proteomes" id="UP000192602"/>
    </source>
</evidence>
<dbReference type="InterPro" id="IPR002110">
    <property type="entry name" value="Ankyrin_rpt"/>
</dbReference>
<keyword evidence="1" id="KW-0677">Repeat</keyword>
<dbReference type="STRING" id="1069081.SAMN05660197_0548"/>
<evidence type="ECO:0000256" key="2">
    <source>
        <dbReference type="ARBA" id="ARBA00023043"/>
    </source>
</evidence>
<evidence type="ECO:0000256" key="1">
    <source>
        <dbReference type="ARBA" id="ARBA00022737"/>
    </source>
</evidence>
<evidence type="ECO:0000313" key="4">
    <source>
        <dbReference type="EMBL" id="SMC08781.1"/>
    </source>
</evidence>
<dbReference type="SMART" id="SM00248">
    <property type="entry name" value="ANK"/>
    <property type="match status" value="3"/>
</dbReference>
<reference evidence="5" key="1">
    <citation type="submission" date="2017-04" db="EMBL/GenBank/DDBJ databases">
        <authorList>
            <person name="Varghese N."/>
            <person name="Submissions S."/>
        </authorList>
    </citation>
    <scope>NUCLEOTIDE SEQUENCE [LARGE SCALE GENOMIC DNA]</scope>
    <source>
        <strain evidence="5">DSM 16512</strain>
    </source>
</reference>
<sequence length="215" mass="25236">MIFLSANLFAFSDNIDVNINSDQNTSIFYRVRYDNENSILQYVKSHLFVLDKYDINRRNLLHYAVLYKKYRLLRFLIDQKKNIAIQDGAGNTPLHLAVMNRDTYAIKLLMLSPSFAIALKLKNGDNLTPLEIAAKRNDKNVVDLLRSFGTENNQEWIDYDNFNEDFEKQKQKHKKFFEKLREKTKKKHNSHIESSHIIKGSKNTGNIDIHLGERK</sequence>